<evidence type="ECO:0000256" key="8">
    <source>
        <dbReference type="ARBA" id="ARBA00023136"/>
    </source>
</evidence>
<evidence type="ECO:0000313" key="15">
    <source>
        <dbReference type="Proteomes" id="UP000501048"/>
    </source>
</evidence>
<keyword evidence="15" id="KW-1185">Reference proteome</keyword>
<evidence type="ECO:0000256" key="7">
    <source>
        <dbReference type="ARBA" id="ARBA00022989"/>
    </source>
</evidence>
<comment type="function">
    <text evidence="10">Part of the ABC transporter FtsEX involved in asymmetric cellular division facilitating the initiation of sporulation.</text>
</comment>
<feature type="transmembrane region" description="Helical" evidence="11">
    <location>
        <begin position="269"/>
        <end position="290"/>
    </location>
</feature>
<keyword evidence="9 10" id="KW-0131">Cell cycle</keyword>
<evidence type="ECO:0000259" key="12">
    <source>
        <dbReference type="Pfam" id="PF02687"/>
    </source>
</evidence>
<dbReference type="PIRSF" id="PIRSF003097">
    <property type="entry name" value="FtsX"/>
    <property type="match status" value="1"/>
</dbReference>
<comment type="subcellular location">
    <subcellularLocation>
        <location evidence="1">Cell membrane</location>
        <topology evidence="1">Multi-pass membrane protein</topology>
    </subcellularLocation>
</comment>
<feature type="transmembrane region" description="Helical" evidence="11">
    <location>
        <begin position="174"/>
        <end position="194"/>
    </location>
</feature>
<evidence type="ECO:0000256" key="10">
    <source>
        <dbReference type="PIRNR" id="PIRNR003097"/>
    </source>
</evidence>
<dbReference type="PANTHER" id="PTHR47755">
    <property type="entry name" value="CELL DIVISION PROTEIN FTSX"/>
    <property type="match status" value="1"/>
</dbReference>
<comment type="similarity">
    <text evidence="2 10">Belongs to the ABC-4 integral membrane protein family. FtsX subfamily.</text>
</comment>
<dbReference type="InterPro" id="IPR040690">
    <property type="entry name" value="FtsX_ECD"/>
</dbReference>
<evidence type="ECO:0000256" key="3">
    <source>
        <dbReference type="ARBA" id="ARBA00021907"/>
    </source>
</evidence>
<keyword evidence="8 10" id="KW-0472">Membrane</keyword>
<evidence type="ECO:0000256" key="11">
    <source>
        <dbReference type="SAM" id="Phobius"/>
    </source>
</evidence>
<keyword evidence="5 10" id="KW-0132">Cell division</keyword>
<dbReference type="Gene3D" id="3.30.70.3040">
    <property type="match status" value="1"/>
</dbReference>
<proteinExistence type="inferred from homology"/>
<evidence type="ECO:0000259" key="13">
    <source>
        <dbReference type="Pfam" id="PF18075"/>
    </source>
</evidence>
<feature type="domain" description="FtsX extracellular" evidence="13">
    <location>
        <begin position="61"/>
        <end position="154"/>
    </location>
</feature>
<evidence type="ECO:0000256" key="9">
    <source>
        <dbReference type="ARBA" id="ARBA00023306"/>
    </source>
</evidence>
<organism evidence="14 15">
    <name type="scientific">Bacillus mojavensis</name>
    <dbReference type="NCBI Taxonomy" id="72360"/>
    <lineage>
        <taxon>Bacteria</taxon>
        <taxon>Bacillati</taxon>
        <taxon>Bacillota</taxon>
        <taxon>Bacilli</taxon>
        <taxon>Bacillales</taxon>
        <taxon>Bacillaceae</taxon>
        <taxon>Bacillus</taxon>
    </lineage>
</organism>
<dbReference type="InterPro" id="IPR004513">
    <property type="entry name" value="FtsX"/>
</dbReference>
<keyword evidence="4 10" id="KW-1003">Cell membrane</keyword>
<dbReference type="GO" id="GO:0051301">
    <property type="term" value="P:cell division"/>
    <property type="evidence" value="ECO:0007669"/>
    <property type="project" value="UniProtKB-KW"/>
</dbReference>
<keyword evidence="6 11" id="KW-0812">Transmembrane</keyword>
<dbReference type="InterPro" id="IPR003838">
    <property type="entry name" value="ABC3_permease_C"/>
</dbReference>
<dbReference type="EMBL" id="CP051464">
    <property type="protein sequence ID" value="QJC97856.1"/>
    <property type="molecule type" value="Genomic_DNA"/>
</dbReference>
<feature type="transmembrane region" description="Helical" evidence="11">
    <location>
        <begin position="23"/>
        <end position="48"/>
    </location>
</feature>
<dbReference type="Pfam" id="PF02687">
    <property type="entry name" value="FtsX"/>
    <property type="match status" value="1"/>
</dbReference>
<evidence type="ECO:0000313" key="14">
    <source>
        <dbReference type="EMBL" id="QJC97856.1"/>
    </source>
</evidence>
<keyword evidence="7 11" id="KW-1133">Transmembrane helix</keyword>
<reference evidence="14 15" key="1">
    <citation type="submission" date="2020-04" db="EMBL/GenBank/DDBJ databases">
        <title>Plant growth promoting and environmental Bacillus: genomic and epigenetic comparison.</title>
        <authorList>
            <person name="Reva O.N."/>
            <person name="Lutz S."/>
            <person name="Ahrens C.H."/>
        </authorList>
    </citation>
    <scope>NUCLEOTIDE SEQUENCE [LARGE SCALE GENOMIC DNA]</scope>
    <source>
        <strain evidence="14 15">UCMB5075</strain>
    </source>
</reference>
<dbReference type="PANTHER" id="PTHR47755:SF1">
    <property type="entry name" value="CELL DIVISION PROTEIN FTSX"/>
    <property type="match status" value="1"/>
</dbReference>
<name>A0ABX6M1H1_BACMO</name>
<dbReference type="Proteomes" id="UP000501048">
    <property type="component" value="Chromosome"/>
</dbReference>
<feature type="domain" description="ABC3 transporter permease C-terminal" evidence="12">
    <location>
        <begin position="177"/>
        <end position="293"/>
    </location>
</feature>
<evidence type="ECO:0000256" key="6">
    <source>
        <dbReference type="ARBA" id="ARBA00022692"/>
    </source>
</evidence>
<evidence type="ECO:0000256" key="5">
    <source>
        <dbReference type="ARBA" id="ARBA00022618"/>
    </source>
</evidence>
<dbReference type="InterPro" id="IPR058204">
    <property type="entry name" value="FtsX_firmicutes-type"/>
</dbReference>
<feature type="transmembrane region" description="Helical" evidence="11">
    <location>
        <begin position="227"/>
        <end position="249"/>
    </location>
</feature>
<accession>A0ABX6M1H1</accession>
<sequence>MVLMIKILGRHLRESFKSLGRNTWMTFASISAVTVTLILVGVFLVIMLNLNNMATNAEKEVEIKVLVDLTADKKAQDKLQDEIKGLNGIQSVTFSSKEKELDQLVDSFGDSGKSLTMQDQENPLNDAFVVKTTDPHDTPSVAKKIEKMDHVYKVTYGKEEVSRLFKVVGVSRNIGIALIIGLLFTAMFLISNTIKITIFARRKEIEIMKLVGATNWFIRWPFFLEGLLLGVFGSVIPIALVLSTYQYVIGWVVPKVQGSFVSLLPYNPFVFQVSLVLIAIGAVIGVWGSLTSIRKFLRV</sequence>
<protein>
    <recommendedName>
        <fullName evidence="3 10">Cell division protein FtsX</fullName>
    </recommendedName>
</protein>
<evidence type="ECO:0000256" key="1">
    <source>
        <dbReference type="ARBA" id="ARBA00004651"/>
    </source>
</evidence>
<dbReference type="Pfam" id="PF18075">
    <property type="entry name" value="FtsX_ECD"/>
    <property type="match status" value="1"/>
</dbReference>
<dbReference type="NCBIfam" id="NF038347">
    <property type="entry name" value="FtsX_Gpos"/>
    <property type="match status" value="1"/>
</dbReference>
<evidence type="ECO:0000256" key="4">
    <source>
        <dbReference type="ARBA" id="ARBA00022475"/>
    </source>
</evidence>
<gene>
    <name evidence="14" type="primary">ftsX</name>
    <name evidence="14" type="ORF">HC660_34090</name>
</gene>
<evidence type="ECO:0000256" key="2">
    <source>
        <dbReference type="ARBA" id="ARBA00007379"/>
    </source>
</evidence>